<keyword evidence="2" id="KW-1185">Reference proteome</keyword>
<dbReference type="Proteomes" id="UP000887013">
    <property type="component" value="Unassembled WGS sequence"/>
</dbReference>
<comment type="caution">
    <text evidence="1">The sequence shown here is derived from an EMBL/GenBank/DDBJ whole genome shotgun (WGS) entry which is preliminary data.</text>
</comment>
<protein>
    <submittedName>
        <fullName evidence="1">Uncharacterized protein</fullName>
    </submittedName>
</protein>
<evidence type="ECO:0000313" key="2">
    <source>
        <dbReference type="Proteomes" id="UP000887013"/>
    </source>
</evidence>
<reference evidence="1" key="1">
    <citation type="submission" date="2020-08" db="EMBL/GenBank/DDBJ databases">
        <title>Multicomponent nature underlies the extraordinary mechanical properties of spider dragline silk.</title>
        <authorList>
            <person name="Kono N."/>
            <person name="Nakamura H."/>
            <person name="Mori M."/>
            <person name="Yoshida Y."/>
            <person name="Ohtoshi R."/>
            <person name="Malay A.D."/>
            <person name="Moran D.A.P."/>
            <person name="Tomita M."/>
            <person name="Numata K."/>
            <person name="Arakawa K."/>
        </authorList>
    </citation>
    <scope>NUCLEOTIDE SEQUENCE</scope>
</reference>
<sequence length="100" mass="11423">MAAGGLLAGFCENTFSDSQLRRIMLKPIVNPWQNSYSTPQDVLVPDPDVLSTGKRRNFDDRKHVEKKTNVTVVSRRTLYFAKVWNTLRCDVMETKILPVP</sequence>
<name>A0A8X6TRB9_NEPPI</name>
<accession>A0A8X6TRB9</accession>
<gene>
    <name evidence="1" type="ORF">NPIL_168771</name>
</gene>
<dbReference type="EMBL" id="BMAW01013849">
    <property type="protein sequence ID" value="GFT36049.1"/>
    <property type="molecule type" value="Genomic_DNA"/>
</dbReference>
<proteinExistence type="predicted"/>
<organism evidence="1 2">
    <name type="scientific">Nephila pilipes</name>
    <name type="common">Giant wood spider</name>
    <name type="synonym">Nephila maculata</name>
    <dbReference type="NCBI Taxonomy" id="299642"/>
    <lineage>
        <taxon>Eukaryota</taxon>
        <taxon>Metazoa</taxon>
        <taxon>Ecdysozoa</taxon>
        <taxon>Arthropoda</taxon>
        <taxon>Chelicerata</taxon>
        <taxon>Arachnida</taxon>
        <taxon>Araneae</taxon>
        <taxon>Araneomorphae</taxon>
        <taxon>Entelegynae</taxon>
        <taxon>Araneoidea</taxon>
        <taxon>Nephilidae</taxon>
        <taxon>Nephila</taxon>
    </lineage>
</organism>
<dbReference type="AlphaFoldDB" id="A0A8X6TRB9"/>
<evidence type="ECO:0000313" key="1">
    <source>
        <dbReference type="EMBL" id="GFT36049.1"/>
    </source>
</evidence>